<dbReference type="VEuPathDB" id="VectorBase:BGLAX_043020"/>
<dbReference type="KEGG" id="bgt:106062907"/>
<proteinExistence type="predicted"/>
<feature type="domain" description="GAF" evidence="1">
    <location>
        <begin position="6"/>
        <end position="153"/>
    </location>
</feature>
<dbReference type="Pfam" id="PF13185">
    <property type="entry name" value="GAF_2"/>
    <property type="match status" value="1"/>
</dbReference>
<evidence type="ECO:0000313" key="2">
    <source>
        <dbReference type="EnsemblMetazoa" id="BGLB031484-PA"/>
    </source>
</evidence>
<dbReference type="AlphaFoldDB" id="A0A2C9LI80"/>
<dbReference type="InterPro" id="IPR003018">
    <property type="entry name" value="GAF"/>
</dbReference>
<evidence type="ECO:0000313" key="3">
    <source>
        <dbReference type="Proteomes" id="UP000076420"/>
    </source>
</evidence>
<dbReference type="SUPFAM" id="SSF55781">
    <property type="entry name" value="GAF domain-like"/>
    <property type="match status" value="1"/>
</dbReference>
<sequence length="188" mass="21347">ELNDPDAAKLEIKVVRYLQRHTDAESGFLLLVVPETQMLFCQAVGDTVLQEEVRFAGPSSCFAKALETKQPITLADIPVERRHEVEKIIRRQINTLLCVPVCVSDSKDLLALACVVNKSNNEQFTQQDIDTILQCFKYTATVLTSTLAFQNERKLKNQTQALLLVARKLFTRLGQYIPWMIFSCRLSD</sequence>
<accession>A0A2C9LI80</accession>
<name>A0A2C9LI80_BIOGL</name>
<gene>
    <name evidence="2" type="primary">106062907</name>
</gene>
<dbReference type="VEuPathDB" id="VectorBase:BGLB031484"/>
<dbReference type="EnsemblMetazoa" id="BGLB031484-RA">
    <property type="protein sequence ID" value="BGLB031484-PA"/>
    <property type="gene ID" value="BGLB031484"/>
</dbReference>
<reference evidence="2" key="1">
    <citation type="submission" date="2020-05" db="UniProtKB">
        <authorList>
            <consortium name="EnsemblMetazoa"/>
        </authorList>
    </citation>
    <scope>IDENTIFICATION</scope>
    <source>
        <strain evidence="2">BB02</strain>
    </source>
</reference>
<protein>
    <recommendedName>
        <fullName evidence="1">GAF domain-containing protein</fullName>
    </recommendedName>
</protein>
<dbReference type="SMART" id="SM00065">
    <property type="entry name" value="GAF"/>
    <property type="match status" value="1"/>
</dbReference>
<dbReference type="InterPro" id="IPR029016">
    <property type="entry name" value="GAF-like_dom_sf"/>
</dbReference>
<evidence type="ECO:0000259" key="1">
    <source>
        <dbReference type="SMART" id="SM00065"/>
    </source>
</evidence>
<dbReference type="STRING" id="6526.A0A2C9LI80"/>
<dbReference type="Gene3D" id="3.30.450.40">
    <property type="match status" value="1"/>
</dbReference>
<dbReference type="Proteomes" id="UP000076420">
    <property type="component" value="Unassembled WGS sequence"/>
</dbReference>
<organism evidence="2 3">
    <name type="scientific">Biomphalaria glabrata</name>
    <name type="common">Bloodfluke planorb</name>
    <name type="synonym">Freshwater snail</name>
    <dbReference type="NCBI Taxonomy" id="6526"/>
    <lineage>
        <taxon>Eukaryota</taxon>
        <taxon>Metazoa</taxon>
        <taxon>Spiralia</taxon>
        <taxon>Lophotrochozoa</taxon>
        <taxon>Mollusca</taxon>
        <taxon>Gastropoda</taxon>
        <taxon>Heterobranchia</taxon>
        <taxon>Euthyneura</taxon>
        <taxon>Panpulmonata</taxon>
        <taxon>Hygrophila</taxon>
        <taxon>Lymnaeoidea</taxon>
        <taxon>Planorbidae</taxon>
        <taxon>Biomphalaria</taxon>
    </lineage>
</organism>